<dbReference type="AlphaFoldDB" id="A0A2M7TJW5"/>
<proteinExistence type="inferred from homology"/>
<evidence type="ECO:0000256" key="6">
    <source>
        <dbReference type="ARBA" id="ARBA00030904"/>
    </source>
</evidence>
<dbReference type="InterPro" id="IPR015413">
    <property type="entry name" value="Methionyl/Leucyl_tRNA_Synth"/>
</dbReference>
<dbReference type="EMBL" id="PFNO01000198">
    <property type="protein sequence ID" value="PIZ46943.1"/>
    <property type="molecule type" value="Genomic_DNA"/>
</dbReference>
<keyword evidence="3 7" id="KW-0067">ATP-binding</keyword>
<name>A0A2M7TJW5_9BACT</name>
<sequence>MSKFYVTTSIPYVNAPPHIGHALEFIQADVLARSQRAAGRDVFFLTGADEHGVKIVRAAEESKKTTKKFVDENTEKIKKLIKILNISNDDFIRTTDKKRHWPGAQKLWMKLVEAGDIYKKKYKGLYCAGHEAFVTDKDLVNGICAIHKTKPEIIEEENYFFRLSKYSKKIELFVKNGKLKVSPVSRRNEILSLLKEGLEDISFSRPAKSLSWG</sequence>
<evidence type="ECO:0000256" key="5">
    <source>
        <dbReference type="ARBA" id="ARBA00023146"/>
    </source>
</evidence>
<dbReference type="GO" id="GO:0004825">
    <property type="term" value="F:methionine-tRNA ligase activity"/>
    <property type="evidence" value="ECO:0007669"/>
    <property type="project" value="InterPro"/>
</dbReference>
<dbReference type="InterPro" id="IPR001412">
    <property type="entry name" value="aa-tRNA-synth_I_CS"/>
</dbReference>
<gene>
    <name evidence="9" type="ORF">COY29_05820</name>
</gene>
<keyword evidence="2 7" id="KW-0547">Nucleotide-binding</keyword>
<dbReference type="Gene3D" id="3.40.50.620">
    <property type="entry name" value="HUPs"/>
    <property type="match status" value="1"/>
</dbReference>
<comment type="similarity">
    <text evidence="7">Belongs to the class-I aminoacyl-tRNA synthetase family.</text>
</comment>
<comment type="caution">
    <text evidence="9">The sequence shown here is derived from an EMBL/GenBank/DDBJ whole genome shotgun (WGS) entry which is preliminary data.</text>
</comment>
<dbReference type="Proteomes" id="UP000229753">
    <property type="component" value="Unassembled WGS sequence"/>
</dbReference>
<evidence type="ECO:0000256" key="3">
    <source>
        <dbReference type="ARBA" id="ARBA00022840"/>
    </source>
</evidence>
<evidence type="ECO:0000256" key="2">
    <source>
        <dbReference type="ARBA" id="ARBA00022741"/>
    </source>
</evidence>
<dbReference type="SUPFAM" id="SSF52374">
    <property type="entry name" value="Nucleotidylyl transferase"/>
    <property type="match status" value="1"/>
</dbReference>
<feature type="domain" description="Methionyl/Leucyl tRNA synthetase" evidence="8">
    <location>
        <begin position="4"/>
        <end position="144"/>
    </location>
</feature>
<accession>A0A2M7TJW5</accession>
<protein>
    <recommendedName>
        <fullName evidence="6">Methionyl-tRNA synthetase</fullName>
    </recommendedName>
</protein>
<dbReference type="PANTHER" id="PTHR43326:SF1">
    <property type="entry name" value="METHIONINE--TRNA LIGASE, MITOCHONDRIAL"/>
    <property type="match status" value="1"/>
</dbReference>
<feature type="non-terminal residue" evidence="9">
    <location>
        <position position="213"/>
    </location>
</feature>
<dbReference type="PROSITE" id="PS00178">
    <property type="entry name" value="AA_TRNA_LIGASE_I"/>
    <property type="match status" value="1"/>
</dbReference>
<dbReference type="PRINTS" id="PR01041">
    <property type="entry name" value="TRNASYNTHMET"/>
</dbReference>
<dbReference type="PANTHER" id="PTHR43326">
    <property type="entry name" value="METHIONYL-TRNA SYNTHETASE"/>
    <property type="match status" value="1"/>
</dbReference>
<keyword evidence="4 7" id="KW-0648">Protein biosynthesis</keyword>
<reference evidence="10" key="1">
    <citation type="submission" date="2017-09" db="EMBL/GenBank/DDBJ databases">
        <title>Depth-based differentiation of microbial function through sediment-hosted aquifers and enrichment of novel symbionts in the deep terrestrial subsurface.</title>
        <authorList>
            <person name="Probst A.J."/>
            <person name="Ladd B."/>
            <person name="Jarett J.K."/>
            <person name="Geller-Mcgrath D.E."/>
            <person name="Sieber C.M.K."/>
            <person name="Emerson J.B."/>
            <person name="Anantharaman K."/>
            <person name="Thomas B.C."/>
            <person name="Malmstrom R."/>
            <person name="Stieglmeier M."/>
            <person name="Klingl A."/>
            <person name="Woyke T."/>
            <person name="Ryan C.M."/>
            <person name="Banfield J.F."/>
        </authorList>
    </citation>
    <scope>NUCLEOTIDE SEQUENCE [LARGE SCALE GENOMIC DNA]</scope>
</reference>
<dbReference type="InterPro" id="IPR033911">
    <property type="entry name" value="MetRS_core"/>
</dbReference>
<dbReference type="InterPro" id="IPR023457">
    <property type="entry name" value="Met-tRNA_synth_2"/>
</dbReference>
<organism evidence="9 10">
    <name type="scientific">Candidatus Woesebacteria bacterium CG_4_10_14_0_2_um_filter_39_14</name>
    <dbReference type="NCBI Taxonomy" id="1975054"/>
    <lineage>
        <taxon>Bacteria</taxon>
        <taxon>Candidatus Woeseibacteriota</taxon>
    </lineage>
</organism>
<keyword evidence="1 7" id="KW-0436">Ligase</keyword>
<evidence type="ECO:0000256" key="1">
    <source>
        <dbReference type="ARBA" id="ARBA00022598"/>
    </source>
</evidence>
<evidence type="ECO:0000256" key="4">
    <source>
        <dbReference type="ARBA" id="ARBA00022917"/>
    </source>
</evidence>
<dbReference type="InterPro" id="IPR014729">
    <property type="entry name" value="Rossmann-like_a/b/a_fold"/>
</dbReference>
<dbReference type="Gene3D" id="2.170.220.10">
    <property type="match status" value="1"/>
</dbReference>
<evidence type="ECO:0000259" key="8">
    <source>
        <dbReference type="Pfam" id="PF09334"/>
    </source>
</evidence>
<evidence type="ECO:0000313" key="9">
    <source>
        <dbReference type="EMBL" id="PIZ46943.1"/>
    </source>
</evidence>
<keyword evidence="5 7" id="KW-0030">Aminoacyl-tRNA synthetase</keyword>
<evidence type="ECO:0000256" key="7">
    <source>
        <dbReference type="RuleBase" id="RU363039"/>
    </source>
</evidence>
<dbReference type="GO" id="GO:0005524">
    <property type="term" value="F:ATP binding"/>
    <property type="evidence" value="ECO:0007669"/>
    <property type="project" value="UniProtKB-KW"/>
</dbReference>
<dbReference type="Pfam" id="PF09334">
    <property type="entry name" value="tRNA-synt_1g"/>
    <property type="match status" value="1"/>
</dbReference>
<evidence type="ECO:0000313" key="10">
    <source>
        <dbReference type="Proteomes" id="UP000229753"/>
    </source>
</evidence>
<dbReference type="GO" id="GO:0006431">
    <property type="term" value="P:methionyl-tRNA aminoacylation"/>
    <property type="evidence" value="ECO:0007669"/>
    <property type="project" value="InterPro"/>
</dbReference>